<keyword evidence="2" id="KW-1185">Reference proteome</keyword>
<dbReference type="EMBL" id="EQ974017">
    <property type="protein sequence ID" value="EEF35575.1"/>
    <property type="molecule type" value="Genomic_DNA"/>
</dbReference>
<accession>B9SLH1</accession>
<proteinExistence type="predicted"/>
<gene>
    <name evidence="1" type="ORF">RCOM_0686680</name>
</gene>
<name>B9SLH1_RICCO</name>
<evidence type="ECO:0000313" key="2">
    <source>
        <dbReference type="Proteomes" id="UP000008311"/>
    </source>
</evidence>
<evidence type="ECO:0000313" key="1">
    <source>
        <dbReference type="EMBL" id="EEF35575.1"/>
    </source>
</evidence>
<protein>
    <submittedName>
        <fullName evidence="1">Uncharacterized protein</fullName>
    </submittedName>
</protein>
<sequence length="59" mass="6964">MAADAPYLQSHEQKWQQCQLAKTIQIFNNRATTLKINFLLLICDEEEMIDETIMNHKKL</sequence>
<dbReference type="InParanoid" id="B9SLH1"/>
<dbReference type="AlphaFoldDB" id="B9SLH1"/>
<reference evidence="2" key="1">
    <citation type="journal article" date="2010" name="Nat. Biotechnol.">
        <title>Draft genome sequence of the oilseed species Ricinus communis.</title>
        <authorList>
            <person name="Chan A.P."/>
            <person name="Crabtree J."/>
            <person name="Zhao Q."/>
            <person name="Lorenzi H."/>
            <person name="Orvis J."/>
            <person name="Puiu D."/>
            <person name="Melake-Berhan A."/>
            <person name="Jones K.M."/>
            <person name="Redman J."/>
            <person name="Chen G."/>
            <person name="Cahoon E.B."/>
            <person name="Gedil M."/>
            <person name="Stanke M."/>
            <person name="Haas B.J."/>
            <person name="Wortman J.R."/>
            <person name="Fraser-Liggett C.M."/>
            <person name="Ravel J."/>
            <person name="Rabinowicz P.D."/>
        </authorList>
    </citation>
    <scope>NUCLEOTIDE SEQUENCE [LARGE SCALE GENOMIC DNA]</scope>
    <source>
        <strain evidence="2">cv. Hale</strain>
    </source>
</reference>
<organism evidence="1 2">
    <name type="scientific">Ricinus communis</name>
    <name type="common">Castor bean</name>
    <dbReference type="NCBI Taxonomy" id="3988"/>
    <lineage>
        <taxon>Eukaryota</taxon>
        <taxon>Viridiplantae</taxon>
        <taxon>Streptophyta</taxon>
        <taxon>Embryophyta</taxon>
        <taxon>Tracheophyta</taxon>
        <taxon>Spermatophyta</taxon>
        <taxon>Magnoliopsida</taxon>
        <taxon>eudicotyledons</taxon>
        <taxon>Gunneridae</taxon>
        <taxon>Pentapetalae</taxon>
        <taxon>rosids</taxon>
        <taxon>fabids</taxon>
        <taxon>Malpighiales</taxon>
        <taxon>Euphorbiaceae</taxon>
        <taxon>Acalyphoideae</taxon>
        <taxon>Acalypheae</taxon>
        <taxon>Ricinus</taxon>
    </lineage>
</organism>
<dbReference type="Proteomes" id="UP000008311">
    <property type="component" value="Unassembled WGS sequence"/>
</dbReference>